<evidence type="ECO:0000256" key="13">
    <source>
        <dbReference type="ARBA" id="ARBA00049604"/>
    </source>
</evidence>
<evidence type="ECO:0000256" key="9">
    <source>
        <dbReference type="ARBA" id="ARBA00023157"/>
    </source>
</evidence>
<reference evidence="17" key="1">
    <citation type="submission" date="2025-08" db="UniProtKB">
        <authorList>
            <consortium name="Ensembl"/>
        </authorList>
    </citation>
    <scope>IDENTIFICATION</scope>
</reference>
<keyword evidence="10" id="KW-0325">Glycoprotein</keyword>
<evidence type="ECO:0000256" key="5">
    <source>
        <dbReference type="ARBA" id="ARBA00022692"/>
    </source>
</evidence>
<dbReference type="Gene3D" id="2.60.40.10">
    <property type="entry name" value="Immunoglobulins"/>
    <property type="match status" value="1"/>
</dbReference>
<feature type="domain" description="Ig-like" evidence="16">
    <location>
        <begin position="7"/>
        <end position="116"/>
    </location>
</feature>
<dbReference type="AlphaFoldDB" id="A0A8D2MLJ2"/>
<keyword evidence="3" id="KW-1003">Cell membrane</keyword>
<comment type="subcellular location">
    <subcellularLocation>
        <location evidence="1">Cell membrane</location>
        <topology evidence="1">Single-pass type I membrane protein</topology>
    </subcellularLocation>
    <subcellularLocation>
        <location evidence="2">Secreted</location>
    </subcellularLocation>
</comment>
<dbReference type="SUPFAM" id="SSF48726">
    <property type="entry name" value="Immunoglobulin"/>
    <property type="match status" value="1"/>
</dbReference>
<dbReference type="PANTHER" id="PTHR11860:SF82">
    <property type="entry name" value="POLYMERIC IMMUNOGLOBULIN RECEPTOR"/>
    <property type="match status" value="1"/>
</dbReference>
<comment type="function">
    <text evidence="12">Mediates selective transcytosis of polymeric IgA and IgM across mucosal epithelial cells. Binds polymeric IgA and IgM at the basolateral surface of epithelial cells. The complex is then transported across the cell to be secreted at the apical surface. During this process, a cleavage occurs that separates the extracellular (known as the secretory component) from the transmembrane segment.</text>
</comment>
<keyword evidence="7" id="KW-1133">Transmembrane helix</keyword>
<organism evidence="17 18">
    <name type="scientific">Zonotrichia albicollis</name>
    <name type="common">White-throated sparrow</name>
    <name type="synonym">Fringilla albicollis</name>
    <dbReference type="NCBI Taxonomy" id="44394"/>
    <lineage>
        <taxon>Eukaryota</taxon>
        <taxon>Metazoa</taxon>
        <taxon>Chordata</taxon>
        <taxon>Craniata</taxon>
        <taxon>Vertebrata</taxon>
        <taxon>Euteleostomi</taxon>
        <taxon>Archelosauria</taxon>
        <taxon>Archosauria</taxon>
        <taxon>Dinosauria</taxon>
        <taxon>Saurischia</taxon>
        <taxon>Theropoda</taxon>
        <taxon>Coelurosauria</taxon>
        <taxon>Aves</taxon>
        <taxon>Neognathae</taxon>
        <taxon>Neoaves</taxon>
        <taxon>Telluraves</taxon>
        <taxon>Australaves</taxon>
        <taxon>Passeriformes</taxon>
        <taxon>Passerellidae</taxon>
        <taxon>Zonotrichia</taxon>
    </lineage>
</organism>
<dbReference type="InterPro" id="IPR013783">
    <property type="entry name" value="Ig-like_fold"/>
</dbReference>
<evidence type="ECO:0000256" key="12">
    <source>
        <dbReference type="ARBA" id="ARBA00049599"/>
    </source>
</evidence>
<evidence type="ECO:0000256" key="4">
    <source>
        <dbReference type="ARBA" id="ARBA00022525"/>
    </source>
</evidence>
<evidence type="ECO:0000256" key="6">
    <source>
        <dbReference type="ARBA" id="ARBA00022729"/>
    </source>
</evidence>
<dbReference type="Pfam" id="PF07686">
    <property type="entry name" value="V-set"/>
    <property type="match status" value="1"/>
</dbReference>
<dbReference type="GO" id="GO:0005576">
    <property type="term" value="C:extracellular region"/>
    <property type="evidence" value="ECO:0007669"/>
    <property type="project" value="UniProtKB-SubCell"/>
</dbReference>
<dbReference type="InterPro" id="IPR050671">
    <property type="entry name" value="CD300_family_receptors"/>
</dbReference>
<reference evidence="17" key="2">
    <citation type="submission" date="2025-09" db="UniProtKB">
        <authorList>
            <consortium name="Ensembl"/>
        </authorList>
    </citation>
    <scope>IDENTIFICATION</scope>
</reference>
<evidence type="ECO:0000256" key="11">
    <source>
        <dbReference type="ARBA" id="ARBA00023319"/>
    </source>
</evidence>
<evidence type="ECO:0000256" key="7">
    <source>
        <dbReference type="ARBA" id="ARBA00022989"/>
    </source>
</evidence>
<evidence type="ECO:0000313" key="18">
    <source>
        <dbReference type="Proteomes" id="UP000694413"/>
    </source>
</evidence>
<keyword evidence="4" id="KW-0964">Secreted</keyword>
<dbReference type="InterPro" id="IPR003599">
    <property type="entry name" value="Ig_sub"/>
</dbReference>
<keyword evidence="18" id="KW-1185">Reference proteome</keyword>
<evidence type="ECO:0000256" key="15">
    <source>
        <dbReference type="ARBA" id="ARBA00049745"/>
    </source>
</evidence>
<evidence type="ECO:0000256" key="1">
    <source>
        <dbReference type="ARBA" id="ARBA00004251"/>
    </source>
</evidence>
<evidence type="ECO:0000256" key="8">
    <source>
        <dbReference type="ARBA" id="ARBA00023136"/>
    </source>
</evidence>
<keyword evidence="9" id="KW-1015">Disulfide bond</keyword>
<keyword evidence="11" id="KW-0393">Immunoglobulin domain</keyword>
<evidence type="ECO:0000256" key="10">
    <source>
        <dbReference type="ARBA" id="ARBA00023180"/>
    </source>
</evidence>
<evidence type="ECO:0000256" key="14">
    <source>
        <dbReference type="ARBA" id="ARBA00049678"/>
    </source>
</evidence>
<evidence type="ECO:0000256" key="2">
    <source>
        <dbReference type="ARBA" id="ARBA00004613"/>
    </source>
</evidence>
<keyword evidence="5" id="KW-0812">Transmembrane</keyword>
<evidence type="ECO:0000256" key="3">
    <source>
        <dbReference type="ARBA" id="ARBA00022475"/>
    </source>
</evidence>
<dbReference type="GO" id="GO:0005886">
    <property type="term" value="C:plasma membrane"/>
    <property type="evidence" value="ECO:0007669"/>
    <property type="project" value="UniProtKB-SubCell"/>
</dbReference>
<comment type="function">
    <text evidence="13">Through its N-linked glycans ensures anchoring of secretory IgA (sIgA) molecules to mucus lining the epithelial surface to neutralize extracellular pathogens. On its own (free form) may act as a non-specific microbial scavenger to prevent pathogen interaction with epithelial cells.</text>
</comment>
<dbReference type="Proteomes" id="UP000694413">
    <property type="component" value="Unassembled WGS sequence"/>
</dbReference>
<evidence type="ECO:0000259" key="16">
    <source>
        <dbReference type="PROSITE" id="PS50835"/>
    </source>
</evidence>
<proteinExistence type="predicted"/>
<sequence>VDWWLFPFHFSSPVFGPREVHGVKGGSVTVKCFYPPTPMNKHDRKYWCRQKGSSCLTVVSSTFVAAAYQGRVTLTDHPQENHFLVNISALEMSDAGTFQCGVGINGRGLSFRVTLSVAEGNYNPGAPSNTIFLLFYQY</sequence>
<dbReference type="GO" id="GO:0004888">
    <property type="term" value="F:transmembrane signaling receptor activity"/>
    <property type="evidence" value="ECO:0007669"/>
    <property type="project" value="TreeGrafter"/>
</dbReference>
<protein>
    <recommendedName>
        <fullName evidence="15">Polymeric immunoglobulin receptor</fullName>
    </recommendedName>
</protein>
<dbReference type="InterPro" id="IPR007110">
    <property type="entry name" value="Ig-like_dom"/>
</dbReference>
<comment type="subunit">
    <text evidence="14">Interacts (mainly via CDR1-like domain) with dimeric IgA. Interacts (mainly via CDR2-like domain) with pentameric IgM.</text>
</comment>
<dbReference type="Ensembl" id="ENSZALT00000013088.1">
    <property type="protein sequence ID" value="ENSZALP00000009345.1"/>
    <property type="gene ID" value="ENSZALG00000008059.1"/>
</dbReference>
<evidence type="ECO:0000313" key="17">
    <source>
        <dbReference type="Ensembl" id="ENSZALP00000009345.1"/>
    </source>
</evidence>
<dbReference type="InterPro" id="IPR013106">
    <property type="entry name" value="Ig_V-set"/>
</dbReference>
<dbReference type="PROSITE" id="PS50835">
    <property type="entry name" value="IG_LIKE"/>
    <property type="match status" value="1"/>
</dbReference>
<keyword evidence="6" id="KW-0732">Signal</keyword>
<accession>A0A8D2MLJ2</accession>
<dbReference type="PANTHER" id="PTHR11860">
    <property type="entry name" value="POLYMERIC-IMMUNOGLOBULIN RECEPTOR"/>
    <property type="match status" value="1"/>
</dbReference>
<dbReference type="CDD" id="cd05716">
    <property type="entry name" value="IgV_pIgR_like"/>
    <property type="match status" value="1"/>
</dbReference>
<keyword evidence="8" id="KW-0472">Membrane</keyword>
<name>A0A8D2MLJ2_ZONAL</name>
<dbReference type="InterPro" id="IPR036179">
    <property type="entry name" value="Ig-like_dom_sf"/>
</dbReference>
<dbReference type="SMART" id="SM00409">
    <property type="entry name" value="IG"/>
    <property type="match status" value="1"/>
</dbReference>